<dbReference type="EMBL" id="LWCA01000793">
    <property type="protein sequence ID" value="OAF66921.1"/>
    <property type="molecule type" value="Genomic_DNA"/>
</dbReference>
<evidence type="ECO:0000313" key="1">
    <source>
        <dbReference type="EMBL" id="OAF66921.1"/>
    </source>
</evidence>
<dbReference type="OrthoDB" id="6503912at2759"/>
<sequence length="59" mass="6761">MKKQWTIDASNGTVCRRLIENGIKCYAVSKRPRISVKKNSNRLSFCSDHCSWSIDDGKK</sequence>
<organism evidence="1 2">
    <name type="scientific">Intoshia linei</name>
    <dbReference type="NCBI Taxonomy" id="1819745"/>
    <lineage>
        <taxon>Eukaryota</taxon>
        <taxon>Metazoa</taxon>
        <taxon>Spiralia</taxon>
        <taxon>Lophotrochozoa</taxon>
        <taxon>Mesozoa</taxon>
        <taxon>Orthonectida</taxon>
        <taxon>Rhopaluridae</taxon>
        <taxon>Intoshia</taxon>
    </lineage>
</organism>
<gene>
    <name evidence="1" type="ORF">A3Q56_05347</name>
</gene>
<name>A0A177AZW7_9BILA</name>
<evidence type="ECO:0000313" key="2">
    <source>
        <dbReference type="Proteomes" id="UP000078046"/>
    </source>
</evidence>
<keyword evidence="2" id="KW-1185">Reference proteome</keyword>
<dbReference type="AlphaFoldDB" id="A0A177AZW7"/>
<evidence type="ECO:0008006" key="3">
    <source>
        <dbReference type="Google" id="ProtNLM"/>
    </source>
</evidence>
<proteinExistence type="predicted"/>
<reference evidence="1 2" key="1">
    <citation type="submission" date="2016-04" db="EMBL/GenBank/DDBJ databases">
        <title>The genome of Intoshia linei affirms orthonectids as highly simplified spiralians.</title>
        <authorList>
            <person name="Mikhailov K.V."/>
            <person name="Slusarev G.S."/>
            <person name="Nikitin M.A."/>
            <person name="Logacheva M.D."/>
            <person name="Penin A."/>
            <person name="Aleoshin V."/>
            <person name="Panchin Y.V."/>
        </authorList>
    </citation>
    <scope>NUCLEOTIDE SEQUENCE [LARGE SCALE GENOMIC DNA]</scope>
    <source>
        <strain evidence="1">Intl2013</strain>
        <tissue evidence="1">Whole animal</tissue>
    </source>
</reference>
<comment type="caution">
    <text evidence="1">The sequence shown here is derived from an EMBL/GenBank/DDBJ whole genome shotgun (WGS) entry which is preliminary data.</text>
</comment>
<accession>A0A177AZW7</accession>
<protein>
    <recommendedName>
        <fullName evidence="3">Transposase Tc1-like domain-containing protein</fullName>
    </recommendedName>
</protein>
<dbReference type="Proteomes" id="UP000078046">
    <property type="component" value="Unassembled WGS sequence"/>
</dbReference>